<dbReference type="RefSeq" id="WP_048672783.1">
    <property type="nucleotide sequence ID" value="NZ_CBTJ020000038.1"/>
</dbReference>
<reference evidence="13" key="1">
    <citation type="submission" date="2013-07" db="EMBL/GenBank/DDBJ databases">
        <authorList>
            <person name="McIlroy S."/>
        </authorList>
    </citation>
    <scope>NUCLEOTIDE SEQUENCE [LARGE SCALE GENOMIC DNA]</scope>
    <source>
        <strain evidence="13">Run_A_D11</strain>
    </source>
</reference>
<dbReference type="SFLD" id="SFLDS00005">
    <property type="entry name" value="Isoprenoid_Synthase_Type_I"/>
    <property type="match status" value="1"/>
</dbReference>
<evidence type="ECO:0000256" key="1">
    <source>
        <dbReference type="ARBA" id="ARBA00001946"/>
    </source>
</evidence>
<protein>
    <recommendedName>
        <fullName evidence="9">Octaprenyl diphosphate synthase</fullName>
        <ecNumber evidence="8">2.5.1.90</ecNumber>
    </recommendedName>
    <alternativeName>
        <fullName evidence="11">All-trans-octaprenyl-diphosphate synthase</fullName>
    </alternativeName>
    <alternativeName>
        <fullName evidence="10">Octaprenyl pyrophosphate synthase</fullName>
    </alternativeName>
</protein>
<evidence type="ECO:0000256" key="2">
    <source>
        <dbReference type="ARBA" id="ARBA00006706"/>
    </source>
</evidence>
<dbReference type="Gene3D" id="1.10.600.10">
    <property type="entry name" value="Farnesyl Diphosphate Synthase"/>
    <property type="match status" value="1"/>
</dbReference>
<evidence type="ECO:0000256" key="4">
    <source>
        <dbReference type="ARBA" id="ARBA00022723"/>
    </source>
</evidence>
<evidence type="ECO:0000256" key="7">
    <source>
        <dbReference type="ARBA" id="ARBA00055029"/>
    </source>
</evidence>
<keyword evidence="4" id="KW-0479">Metal-binding</keyword>
<keyword evidence="3 12" id="KW-0808">Transferase</keyword>
<sequence>MTIEHIRAPIADDLQAVNALIRHQLHSDVVLINQLSAYIIEGGGKRLRPVTVLLAAQACGYTGQQHIDAAAIIEFIHTATLLHDDVVDESGLRRGRETANAIWGNQASVLVGDFLYSRAFQMMVSIGSMRVMEIMADTTNTIAEGEVMQLLNCHDPDTTEERYMAVIHCKTAKLFEAAAQLGAVLTGLPLEDELAMARYGLHLGTAFQLIDDVLDYNASSAELGKNIGDDLAEGKPTLPLIHAMRHGSPEEAQIIRNAIEQGGLQQIDLVTRTIESTGALDYTSCLAAKEAELAITSLPRLPESPARDALIGLAQFAVNRRY</sequence>
<dbReference type="SUPFAM" id="SSF48576">
    <property type="entry name" value="Terpenoid synthases"/>
    <property type="match status" value="1"/>
</dbReference>
<accession>W6M7B0</accession>
<evidence type="ECO:0000256" key="9">
    <source>
        <dbReference type="ARBA" id="ARBA00072473"/>
    </source>
</evidence>
<dbReference type="OrthoDB" id="9805316at2"/>
<evidence type="ECO:0000256" key="3">
    <source>
        <dbReference type="ARBA" id="ARBA00022679"/>
    </source>
</evidence>
<evidence type="ECO:0000256" key="5">
    <source>
        <dbReference type="ARBA" id="ARBA00022842"/>
    </source>
</evidence>
<comment type="catalytic activity">
    <reaction evidence="6">
        <text>5 isopentenyl diphosphate + (2E,6E)-farnesyl diphosphate = all-trans-octaprenyl diphosphate + 5 diphosphate</text>
        <dbReference type="Rhea" id="RHEA:27798"/>
        <dbReference type="ChEBI" id="CHEBI:33019"/>
        <dbReference type="ChEBI" id="CHEBI:57711"/>
        <dbReference type="ChEBI" id="CHEBI:128769"/>
        <dbReference type="ChEBI" id="CHEBI:175763"/>
        <dbReference type="EC" id="2.5.1.90"/>
    </reaction>
</comment>
<dbReference type="GO" id="GO:0106350">
    <property type="term" value="F:all-trans-octaprenyl-diphosphate synthase activity"/>
    <property type="evidence" value="ECO:0007669"/>
    <property type="project" value="UniProtKB-EC"/>
</dbReference>
<evidence type="ECO:0000313" key="13">
    <source>
        <dbReference type="EMBL" id="CDI02504.1"/>
    </source>
</evidence>
<comment type="cofactor">
    <cofactor evidence="1">
        <name>Mg(2+)</name>
        <dbReference type="ChEBI" id="CHEBI:18420"/>
    </cofactor>
</comment>
<comment type="caution">
    <text evidence="13">The sequence shown here is derived from an EMBL/GenBank/DDBJ whole genome shotgun (WGS) entry which is preliminary data.</text>
</comment>
<comment type="function">
    <text evidence="7">Supplies octaprenyl diphosphate, the precursor for the side chain of the isoprenoid quinones ubiquinone and menaquinone.</text>
</comment>
<dbReference type="CDD" id="cd00685">
    <property type="entry name" value="Trans_IPPS_HT"/>
    <property type="match status" value="1"/>
</dbReference>
<reference evidence="13" key="2">
    <citation type="submission" date="2014-03" db="EMBL/GenBank/DDBJ databases">
        <title>Candidatus Competibacter-lineage genomes retrieved from metagenomes reveal functional metabolic diversity.</title>
        <authorList>
            <person name="McIlroy S.J."/>
            <person name="Albertsen M."/>
            <person name="Andresen E.K."/>
            <person name="Saunders A.M."/>
            <person name="Kristiansen R."/>
            <person name="Stokholm-Bjerregaard M."/>
            <person name="Nielsen K.L."/>
            <person name="Nielsen P.H."/>
        </authorList>
    </citation>
    <scope>NUCLEOTIDE SEQUENCE</scope>
    <source>
        <strain evidence="13">Run_A_D11</strain>
    </source>
</reference>
<dbReference type="InterPro" id="IPR008949">
    <property type="entry name" value="Isoprenoid_synthase_dom_sf"/>
</dbReference>
<dbReference type="FunFam" id="1.10.600.10:FF:000002">
    <property type="entry name" value="Octaprenyl diphosphate synthase"/>
    <property type="match status" value="1"/>
</dbReference>
<keyword evidence="5" id="KW-0460">Magnesium</keyword>
<dbReference type="EC" id="2.5.1.90" evidence="8"/>
<evidence type="ECO:0000313" key="14">
    <source>
        <dbReference type="Proteomes" id="UP000035760"/>
    </source>
</evidence>
<evidence type="ECO:0000256" key="11">
    <source>
        <dbReference type="ARBA" id="ARBA00083124"/>
    </source>
</evidence>
<comment type="similarity">
    <text evidence="2 12">Belongs to the FPP/GGPP synthase family.</text>
</comment>
<dbReference type="Proteomes" id="UP000035760">
    <property type="component" value="Unassembled WGS sequence"/>
</dbReference>
<organism evidence="13 14">
    <name type="scientific">Candidatus Competibacter denitrificans Run_A_D11</name>
    <dbReference type="NCBI Taxonomy" id="1400863"/>
    <lineage>
        <taxon>Bacteria</taxon>
        <taxon>Pseudomonadati</taxon>
        <taxon>Pseudomonadota</taxon>
        <taxon>Gammaproteobacteria</taxon>
        <taxon>Candidatus Competibacteraceae</taxon>
        <taxon>Candidatus Competibacter</taxon>
    </lineage>
</organism>
<evidence type="ECO:0000256" key="10">
    <source>
        <dbReference type="ARBA" id="ARBA00079637"/>
    </source>
</evidence>
<evidence type="ECO:0000256" key="6">
    <source>
        <dbReference type="ARBA" id="ARBA00051506"/>
    </source>
</evidence>
<dbReference type="Pfam" id="PF00348">
    <property type="entry name" value="polyprenyl_synt"/>
    <property type="match status" value="1"/>
</dbReference>
<dbReference type="PANTHER" id="PTHR12001">
    <property type="entry name" value="GERANYLGERANYL PYROPHOSPHATE SYNTHASE"/>
    <property type="match status" value="1"/>
</dbReference>
<dbReference type="EMBL" id="CBTJ020000038">
    <property type="protein sequence ID" value="CDI02504.1"/>
    <property type="molecule type" value="Genomic_DNA"/>
</dbReference>
<gene>
    <name evidence="13" type="primary">ispB</name>
    <name evidence="13" type="ORF">BN873_310023</name>
</gene>
<dbReference type="InterPro" id="IPR000092">
    <property type="entry name" value="Polyprenyl_synt"/>
</dbReference>
<dbReference type="GO" id="GO:0046872">
    <property type="term" value="F:metal ion binding"/>
    <property type="evidence" value="ECO:0007669"/>
    <property type="project" value="UniProtKB-KW"/>
</dbReference>
<dbReference type="GO" id="GO:0008299">
    <property type="term" value="P:isoprenoid biosynthetic process"/>
    <property type="evidence" value="ECO:0007669"/>
    <property type="project" value="InterPro"/>
</dbReference>
<evidence type="ECO:0000256" key="8">
    <source>
        <dbReference type="ARBA" id="ARBA00066511"/>
    </source>
</evidence>
<dbReference type="PROSITE" id="PS00444">
    <property type="entry name" value="POLYPRENYL_SYNTHASE_2"/>
    <property type="match status" value="1"/>
</dbReference>
<keyword evidence="14" id="KW-1185">Reference proteome</keyword>
<dbReference type="PANTHER" id="PTHR12001:SF69">
    <property type="entry name" value="ALL TRANS-POLYPRENYL-DIPHOSPHATE SYNTHASE PDSS1"/>
    <property type="match status" value="1"/>
</dbReference>
<dbReference type="NCBIfam" id="NF008140">
    <property type="entry name" value="PRK10888.1"/>
    <property type="match status" value="1"/>
</dbReference>
<evidence type="ECO:0000256" key="12">
    <source>
        <dbReference type="RuleBase" id="RU004466"/>
    </source>
</evidence>
<dbReference type="STRING" id="1400863.BN873_310023"/>
<dbReference type="AlphaFoldDB" id="W6M7B0"/>
<dbReference type="PROSITE" id="PS00723">
    <property type="entry name" value="POLYPRENYL_SYNTHASE_1"/>
    <property type="match status" value="1"/>
</dbReference>
<dbReference type="InterPro" id="IPR033749">
    <property type="entry name" value="Polyprenyl_synt_CS"/>
</dbReference>
<name>W6M7B0_9GAMM</name>
<proteinExistence type="inferred from homology"/>